<evidence type="ECO:0000313" key="3">
    <source>
        <dbReference type="Proteomes" id="UP000663829"/>
    </source>
</evidence>
<sequence length="158" mass="18383">MQFTQFNANTRERISGQKNIRFIGMKGQADIVKSITEGAAKIGIELKNEFIEYLSSSRTEKKEQQSPQPVIAAFLSRFKLKSLLLKRKKKVFKQATGISIFEDVTRYDKWLLDQMRDGLEDEDRKYVFTKGGRVCYKAEDQGIVFINSYDDIQRYLYG</sequence>
<reference evidence="1" key="1">
    <citation type="submission" date="2021-02" db="EMBL/GenBank/DDBJ databases">
        <authorList>
            <person name="Nowell W R."/>
        </authorList>
    </citation>
    <scope>NUCLEOTIDE SEQUENCE</scope>
</reference>
<evidence type="ECO:0000313" key="2">
    <source>
        <dbReference type="EMBL" id="CAF4400355.1"/>
    </source>
</evidence>
<comment type="caution">
    <text evidence="1">The sequence shown here is derived from an EMBL/GenBank/DDBJ whole genome shotgun (WGS) entry which is preliminary data.</text>
</comment>
<protein>
    <submittedName>
        <fullName evidence="1">Uncharacterized protein</fullName>
    </submittedName>
</protein>
<dbReference type="Proteomes" id="UP000681722">
    <property type="component" value="Unassembled WGS sequence"/>
</dbReference>
<dbReference type="EMBL" id="CAJOBC010091382">
    <property type="protein sequence ID" value="CAF4400355.1"/>
    <property type="molecule type" value="Genomic_DNA"/>
</dbReference>
<name>A0A815W3A0_9BILA</name>
<accession>A0A815W3A0</accession>
<dbReference type="AlphaFoldDB" id="A0A815W3A0"/>
<organism evidence="1 3">
    <name type="scientific">Didymodactylos carnosus</name>
    <dbReference type="NCBI Taxonomy" id="1234261"/>
    <lineage>
        <taxon>Eukaryota</taxon>
        <taxon>Metazoa</taxon>
        <taxon>Spiralia</taxon>
        <taxon>Gnathifera</taxon>
        <taxon>Rotifera</taxon>
        <taxon>Eurotatoria</taxon>
        <taxon>Bdelloidea</taxon>
        <taxon>Philodinida</taxon>
        <taxon>Philodinidae</taxon>
        <taxon>Didymodactylos</taxon>
    </lineage>
</organism>
<gene>
    <name evidence="1" type="ORF">GPM918_LOCUS38579</name>
    <name evidence="2" type="ORF">SRO942_LOCUS39411</name>
</gene>
<dbReference type="Proteomes" id="UP000663829">
    <property type="component" value="Unassembled WGS sequence"/>
</dbReference>
<keyword evidence="3" id="KW-1185">Reference proteome</keyword>
<evidence type="ECO:0000313" key="1">
    <source>
        <dbReference type="EMBL" id="CAF1540091.1"/>
    </source>
</evidence>
<proteinExistence type="predicted"/>
<dbReference type="EMBL" id="CAJNOQ010025753">
    <property type="protein sequence ID" value="CAF1540091.1"/>
    <property type="molecule type" value="Genomic_DNA"/>
</dbReference>